<dbReference type="InterPro" id="IPR017927">
    <property type="entry name" value="FAD-bd_FR_type"/>
</dbReference>
<dbReference type="GO" id="GO:0046872">
    <property type="term" value="F:metal ion binding"/>
    <property type="evidence" value="ECO:0007669"/>
    <property type="project" value="UniProtKB-KW"/>
</dbReference>
<dbReference type="Pfam" id="PF00970">
    <property type="entry name" value="FAD_binding_6"/>
    <property type="match status" value="1"/>
</dbReference>
<evidence type="ECO:0000256" key="2">
    <source>
        <dbReference type="ARBA" id="ARBA00022448"/>
    </source>
</evidence>
<proteinExistence type="inferred from homology"/>
<dbReference type="InterPro" id="IPR012165">
    <property type="entry name" value="Cyt_c3_hydrogenase_gsu"/>
</dbReference>
<evidence type="ECO:0000256" key="1">
    <source>
        <dbReference type="ARBA" id="ARBA00006422"/>
    </source>
</evidence>
<evidence type="ECO:0000256" key="9">
    <source>
        <dbReference type="ARBA" id="ARBA00023014"/>
    </source>
</evidence>
<organism evidence="13 14">
    <name type="scientific">Pirellulimonas nuda</name>
    <dbReference type="NCBI Taxonomy" id="2528009"/>
    <lineage>
        <taxon>Bacteria</taxon>
        <taxon>Pseudomonadati</taxon>
        <taxon>Planctomycetota</taxon>
        <taxon>Planctomycetia</taxon>
        <taxon>Pirellulales</taxon>
        <taxon>Lacipirellulaceae</taxon>
        <taxon>Pirellulimonas</taxon>
    </lineage>
</organism>
<name>A0A518D7Z2_9BACT</name>
<dbReference type="RefSeq" id="WP_145281642.1">
    <property type="nucleotide sequence ID" value="NZ_CP036291.1"/>
</dbReference>
<dbReference type="Proteomes" id="UP000317429">
    <property type="component" value="Chromosome"/>
</dbReference>
<dbReference type="PRINTS" id="PR00406">
    <property type="entry name" value="CYTB5RDTASE"/>
</dbReference>
<keyword evidence="4 11" id="KW-0001">2Fe-2S</keyword>
<dbReference type="CDD" id="cd06218">
    <property type="entry name" value="DHOD_e_trans"/>
    <property type="match status" value="1"/>
</dbReference>
<evidence type="ECO:0000256" key="10">
    <source>
        <dbReference type="ARBA" id="ARBA00034078"/>
    </source>
</evidence>
<keyword evidence="6" id="KW-0274">FAD</keyword>
<evidence type="ECO:0000256" key="4">
    <source>
        <dbReference type="ARBA" id="ARBA00022714"/>
    </source>
</evidence>
<sequence length="290" mass="30747">MNAASPIHATHCADNARFIQAEILENEPVAQDTFRLRVEAAEIAARIVPGQFVMIRLAGVNDPLLGRALALYDVSASRAAIDVVYLRMGKLTRELARRQPGDAVELWGPLGNGFVLPAADRLVMVAGGIGQTPMLALGKEALGVCSYGRPSRTAPRFGSTVLCYGVRNASLLAGADDFRAAGIDLRIASDDGSIGRHGLVTELLVEALQECGDQSVVVATCGPEPMMARVAEICADRGVLCFASLETPMACGIGICFSCVAPVRQQDGGWDYKRTCVEGPVFDAASLVWE</sequence>
<dbReference type="PIRSF" id="PIRSF006816">
    <property type="entry name" value="Cyc3_hyd_g"/>
    <property type="match status" value="1"/>
</dbReference>
<evidence type="ECO:0000256" key="7">
    <source>
        <dbReference type="ARBA" id="ARBA00022982"/>
    </source>
</evidence>
<dbReference type="InterPro" id="IPR017938">
    <property type="entry name" value="Riboflavin_synthase-like_b-brl"/>
</dbReference>
<dbReference type="InterPro" id="IPR008333">
    <property type="entry name" value="Cbr1-like_FAD-bd_dom"/>
</dbReference>
<keyword evidence="14" id="KW-1185">Reference proteome</keyword>
<keyword evidence="7" id="KW-0249">Electron transport</keyword>
<accession>A0A518D7Z2</accession>
<comment type="cofactor">
    <cofactor evidence="11">
        <name>[2Fe-2S] cluster</name>
        <dbReference type="ChEBI" id="CHEBI:190135"/>
    </cofactor>
    <text evidence="11">Binds 1 [2Fe-2S] cluster per subunit.</text>
</comment>
<evidence type="ECO:0000313" key="13">
    <source>
        <dbReference type="EMBL" id="QDU87606.1"/>
    </source>
</evidence>
<dbReference type="KEGG" id="pnd:Pla175_09710"/>
<reference evidence="13 14" key="1">
    <citation type="submission" date="2019-02" db="EMBL/GenBank/DDBJ databases">
        <title>Deep-cultivation of Planctomycetes and their phenomic and genomic characterization uncovers novel biology.</title>
        <authorList>
            <person name="Wiegand S."/>
            <person name="Jogler M."/>
            <person name="Boedeker C."/>
            <person name="Pinto D."/>
            <person name="Vollmers J."/>
            <person name="Rivas-Marin E."/>
            <person name="Kohn T."/>
            <person name="Peeters S.H."/>
            <person name="Heuer A."/>
            <person name="Rast P."/>
            <person name="Oberbeckmann S."/>
            <person name="Bunk B."/>
            <person name="Jeske O."/>
            <person name="Meyerdierks A."/>
            <person name="Storesund J.E."/>
            <person name="Kallscheuer N."/>
            <person name="Luecker S."/>
            <person name="Lage O.M."/>
            <person name="Pohl T."/>
            <person name="Merkel B.J."/>
            <person name="Hornburger P."/>
            <person name="Mueller R.-W."/>
            <person name="Bruemmer F."/>
            <person name="Labrenz M."/>
            <person name="Spormann A.M."/>
            <person name="Op den Camp H."/>
            <person name="Overmann J."/>
            <person name="Amann R."/>
            <person name="Jetten M.S.M."/>
            <person name="Mascher T."/>
            <person name="Medema M.H."/>
            <person name="Devos D.P."/>
            <person name="Kaster A.-K."/>
            <person name="Ovreas L."/>
            <person name="Rohde M."/>
            <person name="Galperin M.Y."/>
            <person name="Jogler C."/>
        </authorList>
    </citation>
    <scope>NUCLEOTIDE SEQUENCE [LARGE SCALE GENOMIC DNA]</scope>
    <source>
        <strain evidence="13 14">Pla175</strain>
    </source>
</reference>
<dbReference type="AlphaFoldDB" id="A0A518D7Z2"/>
<evidence type="ECO:0000256" key="5">
    <source>
        <dbReference type="ARBA" id="ARBA00022723"/>
    </source>
</evidence>
<dbReference type="SUPFAM" id="SSF52343">
    <property type="entry name" value="Ferredoxin reductase-like, C-terminal NADP-linked domain"/>
    <property type="match status" value="1"/>
</dbReference>
<dbReference type="Gene3D" id="2.10.240.10">
    <property type="entry name" value="Dihydroorotate dehydrogenase, electron transfer subunit"/>
    <property type="match status" value="1"/>
</dbReference>
<evidence type="ECO:0000256" key="3">
    <source>
        <dbReference type="ARBA" id="ARBA00022630"/>
    </source>
</evidence>
<comment type="cofactor">
    <cofactor evidence="10">
        <name>[2Fe-2S] cluster</name>
        <dbReference type="ChEBI" id="CHEBI:190135"/>
    </cofactor>
</comment>
<keyword evidence="3" id="KW-0285">Flavoprotein</keyword>
<dbReference type="PANTHER" id="PTHR43513:SF3">
    <property type="entry name" value="DIHYDROOROTATE DEHYDROGENASE B (NAD(+)), ELECTRON TRANSFER SUBUNIT-RELATED"/>
    <property type="match status" value="1"/>
</dbReference>
<dbReference type="Gene3D" id="2.40.30.10">
    <property type="entry name" value="Translation factors"/>
    <property type="match status" value="1"/>
</dbReference>
<dbReference type="InterPro" id="IPR050353">
    <property type="entry name" value="PyrK_electron_transfer"/>
</dbReference>
<dbReference type="EMBL" id="CP036291">
    <property type="protein sequence ID" value="QDU87606.1"/>
    <property type="molecule type" value="Genomic_DNA"/>
</dbReference>
<evidence type="ECO:0000256" key="8">
    <source>
        <dbReference type="ARBA" id="ARBA00023004"/>
    </source>
</evidence>
<evidence type="ECO:0000256" key="6">
    <source>
        <dbReference type="ARBA" id="ARBA00022827"/>
    </source>
</evidence>
<dbReference type="InterPro" id="IPR037117">
    <property type="entry name" value="Dihydroorotate_DH_ele_sf"/>
</dbReference>
<dbReference type="OrthoDB" id="9789468at2"/>
<protein>
    <submittedName>
        <fullName evidence="13">Dihydroorotate dehydrogenase B (NAD(+)), electron transfer subunit</fullName>
    </submittedName>
</protein>
<evidence type="ECO:0000259" key="12">
    <source>
        <dbReference type="PROSITE" id="PS51384"/>
    </source>
</evidence>
<dbReference type="GO" id="GO:0051537">
    <property type="term" value="F:2 iron, 2 sulfur cluster binding"/>
    <property type="evidence" value="ECO:0007669"/>
    <property type="project" value="UniProtKB-KW"/>
</dbReference>
<dbReference type="Pfam" id="PF00175">
    <property type="entry name" value="NAD_binding_1"/>
    <property type="match status" value="1"/>
</dbReference>
<dbReference type="GO" id="GO:0016491">
    <property type="term" value="F:oxidoreductase activity"/>
    <property type="evidence" value="ECO:0007669"/>
    <property type="project" value="InterPro"/>
</dbReference>
<dbReference type="SUPFAM" id="SSF63380">
    <property type="entry name" value="Riboflavin synthase domain-like"/>
    <property type="match status" value="1"/>
</dbReference>
<gene>
    <name evidence="13" type="primary">pyrK</name>
    <name evidence="13" type="ORF">Pla175_09710</name>
</gene>
<feature type="domain" description="FAD-binding FR-type" evidence="12">
    <location>
        <begin position="16"/>
        <end position="116"/>
    </location>
</feature>
<dbReference type="InterPro" id="IPR001433">
    <property type="entry name" value="OxRdtase_FAD/NAD-bd"/>
</dbReference>
<dbReference type="Gene3D" id="3.40.50.80">
    <property type="entry name" value="Nucleotide-binding domain of ferredoxin-NADP reductase (FNR) module"/>
    <property type="match status" value="1"/>
</dbReference>
<keyword evidence="5 11" id="KW-0479">Metal-binding</keyword>
<dbReference type="GO" id="GO:0006221">
    <property type="term" value="P:pyrimidine nucleotide biosynthetic process"/>
    <property type="evidence" value="ECO:0007669"/>
    <property type="project" value="InterPro"/>
</dbReference>
<dbReference type="InterPro" id="IPR019480">
    <property type="entry name" value="Dihydroorotate_DH_Fe-S-bd"/>
</dbReference>
<dbReference type="PROSITE" id="PS51384">
    <property type="entry name" value="FAD_FR"/>
    <property type="match status" value="1"/>
</dbReference>
<evidence type="ECO:0000313" key="14">
    <source>
        <dbReference type="Proteomes" id="UP000317429"/>
    </source>
</evidence>
<keyword evidence="2" id="KW-0813">Transport</keyword>
<dbReference type="GO" id="GO:0050660">
    <property type="term" value="F:flavin adenine dinucleotide binding"/>
    <property type="evidence" value="ECO:0007669"/>
    <property type="project" value="InterPro"/>
</dbReference>
<feature type="binding site" evidence="11">
    <location>
        <position position="259"/>
    </location>
    <ligand>
        <name>[2Fe-2S] cluster</name>
        <dbReference type="ChEBI" id="CHEBI:190135"/>
    </ligand>
</feature>
<comment type="similarity">
    <text evidence="1">Belongs to the PyrK family.</text>
</comment>
<dbReference type="InterPro" id="IPR039261">
    <property type="entry name" value="FNR_nucleotide-bd"/>
</dbReference>
<feature type="binding site" evidence="11">
    <location>
        <position position="256"/>
    </location>
    <ligand>
        <name>[2Fe-2S] cluster</name>
        <dbReference type="ChEBI" id="CHEBI:190135"/>
    </ligand>
</feature>
<keyword evidence="9 11" id="KW-0411">Iron-sulfur</keyword>
<evidence type="ECO:0000256" key="11">
    <source>
        <dbReference type="PIRSR" id="PIRSR006816-2"/>
    </source>
</evidence>
<dbReference type="PANTHER" id="PTHR43513">
    <property type="entry name" value="DIHYDROOROTATE DEHYDROGENASE B (NAD(+)), ELECTRON TRANSFER SUBUNIT"/>
    <property type="match status" value="1"/>
</dbReference>
<keyword evidence="8 11" id="KW-0408">Iron</keyword>
<dbReference type="Pfam" id="PF10418">
    <property type="entry name" value="DHODB_Fe-S_bind"/>
    <property type="match status" value="1"/>
</dbReference>
<feature type="binding site" evidence="11">
    <location>
        <position position="276"/>
    </location>
    <ligand>
        <name>[2Fe-2S] cluster</name>
        <dbReference type="ChEBI" id="CHEBI:190135"/>
    </ligand>
</feature>
<feature type="binding site" evidence="11">
    <location>
        <position position="251"/>
    </location>
    <ligand>
        <name>[2Fe-2S] cluster</name>
        <dbReference type="ChEBI" id="CHEBI:190135"/>
    </ligand>
</feature>